<feature type="domain" description="Cyclin N-terminal" evidence="1">
    <location>
        <begin position="66"/>
        <end position="177"/>
    </location>
</feature>
<dbReference type="CDD" id="cd20557">
    <property type="entry name" value="CYCLIN_ScPCL1-like"/>
    <property type="match status" value="1"/>
</dbReference>
<keyword evidence="3" id="KW-1185">Reference proteome</keyword>
<dbReference type="InterPro" id="IPR036915">
    <property type="entry name" value="Cyclin-like_sf"/>
</dbReference>
<dbReference type="PANTHER" id="PTHR15615">
    <property type="match status" value="1"/>
</dbReference>
<dbReference type="InterPro" id="IPR013922">
    <property type="entry name" value="Cyclin_PHO80-like"/>
</dbReference>
<accession>A0AB34FJ72</accession>
<gene>
    <name evidence="2" type="primary">PCL1</name>
    <name evidence="2" type="ORF">O9K51_08620</name>
</gene>
<comment type="caution">
    <text evidence="2">The sequence shown here is derived from an EMBL/GenBank/DDBJ whole genome shotgun (WGS) entry which is preliminary data.</text>
</comment>
<name>A0AB34FJ72_9HYPO</name>
<dbReference type="AlphaFoldDB" id="A0AB34FJ72"/>
<evidence type="ECO:0000313" key="2">
    <source>
        <dbReference type="EMBL" id="KAJ6439208.1"/>
    </source>
</evidence>
<dbReference type="GO" id="GO:0016538">
    <property type="term" value="F:cyclin-dependent protein serine/threonine kinase regulator activity"/>
    <property type="evidence" value="ECO:0007669"/>
    <property type="project" value="TreeGrafter"/>
</dbReference>
<protein>
    <submittedName>
        <fullName evidence="2">Cyclin</fullName>
    </submittedName>
</protein>
<dbReference type="Pfam" id="PF00134">
    <property type="entry name" value="Cyclin_N"/>
    <property type="match status" value="1"/>
</dbReference>
<dbReference type="SUPFAM" id="SSF47954">
    <property type="entry name" value="Cyclin-like"/>
    <property type="match status" value="1"/>
</dbReference>
<dbReference type="Gene3D" id="1.10.472.10">
    <property type="entry name" value="Cyclin-like"/>
    <property type="match status" value="1"/>
</dbReference>
<sequence>MDELNKVAMEQLIHRLVSREMILYLADVVQNIFTCDSSIVPQVSSKNGESLSEPARSTVSQSVQAVNDSLPSMEDFITQLVVCSNVQVPTLMSTLVYFNRLKSKLRCTSPGLNCTAHRIFLATLIVAAKYLNDKSPKNRHWAKYTQINTETYQFGLNLTEVNLMERQLLFLLEWKLRITENDLYAALDCFLEPLRMNIIEKHVSRWCRAPYQPCPVQSQLEPTRQSEACPSRHIPFYCALHLCLPESFGSYSSYNTSSCQWSRSTPPNLIPRHSRMMCTRTIQRFINAYFGVILTIVARP</sequence>
<dbReference type="GO" id="GO:0019901">
    <property type="term" value="F:protein kinase binding"/>
    <property type="evidence" value="ECO:0007669"/>
    <property type="project" value="InterPro"/>
</dbReference>
<evidence type="ECO:0000259" key="1">
    <source>
        <dbReference type="Pfam" id="PF00134"/>
    </source>
</evidence>
<dbReference type="PANTHER" id="PTHR15615:SF10">
    <property type="entry name" value="PHO85 CYCLIN-2-RELATED"/>
    <property type="match status" value="1"/>
</dbReference>
<dbReference type="GO" id="GO:0000307">
    <property type="term" value="C:cyclin-dependent protein kinase holoenzyme complex"/>
    <property type="evidence" value="ECO:0007669"/>
    <property type="project" value="TreeGrafter"/>
</dbReference>
<proteinExistence type="predicted"/>
<reference evidence="2" key="1">
    <citation type="submission" date="2023-01" db="EMBL/GenBank/DDBJ databases">
        <title>The growth and conidiation of Purpureocillium lavendulum are regulated by nitrogen source and histone H3K14 acetylation.</title>
        <authorList>
            <person name="Tang P."/>
            <person name="Han J."/>
            <person name="Zhang C."/>
            <person name="Tang P."/>
            <person name="Qi F."/>
            <person name="Zhang K."/>
            <person name="Liang L."/>
        </authorList>
    </citation>
    <scope>NUCLEOTIDE SEQUENCE</scope>
    <source>
        <strain evidence="2">YMF1.00683</strain>
    </source>
</reference>
<dbReference type="EMBL" id="JAQHRD010000007">
    <property type="protein sequence ID" value="KAJ6439208.1"/>
    <property type="molecule type" value="Genomic_DNA"/>
</dbReference>
<dbReference type="GO" id="GO:0005634">
    <property type="term" value="C:nucleus"/>
    <property type="evidence" value="ECO:0007669"/>
    <property type="project" value="TreeGrafter"/>
</dbReference>
<dbReference type="Proteomes" id="UP001163105">
    <property type="component" value="Unassembled WGS sequence"/>
</dbReference>
<evidence type="ECO:0000313" key="3">
    <source>
        <dbReference type="Proteomes" id="UP001163105"/>
    </source>
</evidence>
<dbReference type="InterPro" id="IPR006671">
    <property type="entry name" value="Cyclin_N"/>
</dbReference>
<organism evidence="2 3">
    <name type="scientific">Purpureocillium lavendulum</name>
    <dbReference type="NCBI Taxonomy" id="1247861"/>
    <lineage>
        <taxon>Eukaryota</taxon>
        <taxon>Fungi</taxon>
        <taxon>Dikarya</taxon>
        <taxon>Ascomycota</taxon>
        <taxon>Pezizomycotina</taxon>
        <taxon>Sordariomycetes</taxon>
        <taxon>Hypocreomycetidae</taxon>
        <taxon>Hypocreales</taxon>
        <taxon>Ophiocordycipitaceae</taxon>
        <taxon>Purpureocillium</taxon>
    </lineage>
</organism>